<dbReference type="Pfam" id="PF00497">
    <property type="entry name" value="SBP_bac_3"/>
    <property type="match status" value="1"/>
</dbReference>
<proteinExistence type="predicted"/>
<dbReference type="EMBL" id="JBBYXI010000001">
    <property type="protein sequence ID" value="MEN3929866.1"/>
    <property type="molecule type" value="Genomic_DNA"/>
</dbReference>
<evidence type="ECO:0000259" key="2">
    <source>
        <dbReference type="SMART" id="SM00062"/>
    </source>
</evidence>
<dbReference type="InterPro" id="IPR001638">
    <property type="entry name" value="Solute-binding_3/MltF_N"/>
</dbReference>
<dbReference type="PANTHER" id="PTHR35936:SF35">
    <property type="entry name" value="L-CYSTINE-BINDING PROTEIN TCYJ"/>
    <property type="match status" value="1"/>
</dbReference>
<reference evidence="3 4" key="1">
    <citation type="submission" date="2024-04" db="EMBL/GenBank/DDBJ databases">
        <title>A novel species isolated from cricket.</title>
        <authorList>
            <person name="Wang H.-C."/>
        </authorList>
    </citation>
    <scope>NUCLEOTIDE SEQUENCE [LARGE SCALE GENOMIC DNA]</scope>
    <source>
        <strain evidence="3 4">WL0021</strain>
    </source>
</reference>
<organism evidence="3 4">
    <name type="scientific">Hohaiivirga grylli</name>
    <dbReference type="NCBI Taxonomy" id="3133970"/>
    <lineage>
        <taxon>Bacteria</taxon>
        <taxon>Pseudomonadati</taxon>
        <taxon>Pseudomonadota</taxon>
        <taxon>Alphaproteobacteria</taxon>
        <taxon>Hyphomicrobiales</taxon>
        <taxon>Methylobacteriaceae</taxon>
        <taxon>Hohaiivirga</taxon>
    </lineage>
</organism>
<dbReference type="SUPFAM" id="SSF53850">
    <property type="entry name" value="Periplasmic binding protein-like II"/>
    <property type="match status" value="1"/>
</dbReference>
<comment type="caution">
    <text evidence="3">The sequence shown here is derived from an EMBL/GenBank/DDBJ whole genome shotgun (WGS) entry which is preliminary data.</text>
</comment>
<name>A0ABV0BHW8_9HYPH</name>
<evidence type="ECO:0000313" key="3">
    <source>
        <dbReference type="EMBL" id="MEN3929866.1"/>
    </source>
</evidence>
<evidence type="ECO:0000313" key="4">
    <source>
        <dbReference type="Proteomes" id="UP001418637"/>
    </source>
</evidence>
<dbReference type="RefSeq" id="WP_346335846.1">
    <property type="nucleotide sequence ID" value="NZ_JBBYXI010000001.1"/>
</dbReference>
<keyword evidence="1" id="KW-0732">Signal</keyword>
<dbReference type="Proteomes" id="UP001418637">
    <property type="component" value="Unassembled WGS sequence"/>
</dbReference>
<protein>
    <submittedName>
        <fullName evidence="3">Transporter substrate-binding domain-containing protein</fullName>
    </submittedName>
</protein>
<keyword evidence="4" id="KW-1185">Reference proteome</keyword>
<dbReference type="Gene3D" id="3.40.190.10">
    <property type="entry name" value="Periplasmic binding protein-like II"/>
    <property type="match status" value="2"/>
</dbReference>
<dbReference type="PANTHER" id="PTHR35936">
    <property type="entry name" value="MEMBRANE-BOUND LYTIC MUREIN TRANSGLYCOSYLASE F"/>
    <property type="match status" value="1"/>
</dbReference>
<evidence type="ECO:0000256" key="1">
    <source>
        <dbReference type="ARBA" id="ARBA00022729"/>
    </source>
</evidence>
<gene>
    <name evidence="3" type="ORF">WJT86_02170</name>
</gene>
<accession>A0ABV0BHW8</accession>
<feature type="domain" description="Solute-binding protein family 3/N-terminal" evidence="2">
    <location>
        <begin position="34"/>
        <end position="264"/>
    </location>
</feature>
<dbReference type="SMART" id="SM00062">
    <property type="entry name" value="PBPb"/>
    <property type="match status" value="1"/>
</dbReference>
<sequence>MFGLLEARAQQVFIPGFWDPNNQIERPQLTGQGTVHFLTDSSFPPLHFNGIDNNLTGFSVELARAACEKLGLTCTIQSRRFVNLLDTLKSGQGDAIAAAIPITGDLRQSFAVTGPYFKNPARFVQKLKQDTFDNKTLIKKLAGKRIAVVSSTTHEAFLQRYIPAADLKSFPDIAQAEQALKEGTTDYIFADGISLALWLNGTASSNCCTFVGGPFLESKYFGEGIGFIFRQEDSSLQRAFDYALYQLWKEGKYAELYLRFFPVSPY</sequence>